<evidence type="ECO:0000313" key="1">
    <source>
        <dbReference type="EMBL" id="ROH84529.1"/>
    </source>
</evidence>
<dbReference type="SUPFAM" id="SSF81901">
    <property type="entry name" value="HCP-like"/>
    <property type="match status" value="1"/>
</dbReference>
<organism evidence="1 2">
    <name type="scientific">Pseudomethylobacillus aquaticus</name>
    <dbReference type="NCBI Taxonomy" id="2676064"/>
    <lineage>
        <taxon>Bacteria</taxon>
        <taxon>Pseudomonadati</taxon>
        <taxon>Pseudomonadota</taxon>
        <taxon>Betaproteobacteria</taxon>
        <taxon>Nitrosomonadales</taxon>
        <taxon>Methylophilaceae</taxon>
        <taxon>Pseudomethylobacillus</taxon>
    </lineage>
</organism>
<proteinExistence type="predicted"/>
<dbReference type="PANTHER" id="PTHR43628:SF1">
    <property type="entry name" value="CHITIN SYNTHASE REGULATORY FACTOR 2-RELATED"/>
    <property type="match status" value="1"/>
</dbReference>
<dbReference type="Proteomes" id="UP000275137">
    <property type="component" value="Unassembled WGS sequence"/>
</dbReference>
<name>A0A3N0UVG4_9PROT</name>
<accession>A0A3N0UVG4</accession>
<dbReference type="SMART" id="SM00671">
    <property type="entry name" value="SEL1"/>
    <property type="match status" value="4"/>
</dbReference>
<evidence type="ECO:0000313" key="2">
    <source>
        <dbReference type="Proteomes" id="UP000275137"/>
    </source>
</evidence>
<dbReference type="InterPro" id="IPR011990">
    <property type="entry name" value="TPR-like_helical_dom_sf"/>
</dbReference>
<dbReference type="Gene3D" id="1.25.40.10">
    <property type="entry name" value="Tetratricopeptide repeat domain"/>
    <property type="match status" value="2"/>
</dbReference>
<comment type="caution">
    <text evidence="1">The sequence shown here is derived from an EMBL/GenBank/DDBJ whole genome shotgun (WGS) entry which is preliminary data.</text>
</comment>
<dbReference type="InterPro" id="IPR006597">
    <property type="entry name" value="Sel1-like"/>
</dbReference>
<gene>
    <name evidence="1" type="ORF">ED236_11450</name>
</gene>
<dbReference type="InterPro" id="IPR052945">
    <property type="entry name" value="Mitotic_Regulator"/>
</dbReference>
<sequence length="253" mass="27718">MPSSALSLRRHTLHSYGIALVFAMLASTNVYNAQAATLSEAKEAAASGRIADALAIYQTLAAQGDAKAQFNLGTMYMNGEGVVADKQQALDWYRKSAEAGYAEAQYTLGVLYFRPEMVGTPDYTGAIAWYKKAAEQGHEKSQLNLGIIYFRGDVIEPDYPQSARWYVMAAEQGNAEAQYNLGVMYANAEGIPADLPRGYMWLKMASENQDASARRMQKRLHMLAFVGAKMSAEQKAEGEALALKCKQQQGRAC</sequence>
<dbReference type="EMBL" id="RJVP01000007">
    <property type="protein sequence ID" value="ROH84529.1"/>
    <property type="molecule type" value="Genomic_DNA"/>
</dbReference>
<reference evidence="1 2" key="1">
    <citation type="submission" date="2018-10" db="EMBL/GenBank/DDBJ databases">
        <authorList>
            <person name="Chen W.-M."/>
        </authorList>
    </citation>
    <scope>NUCLEOTIDE SEQUENCE [LARGE SCALE GENOMIC DNA]</scope>
    <source>
        <strain evidence="1 2">H-5</strain>
    </source>
</reference>
<dbReference type="PANTHER" id="PTHR43628">
    <property type="entry name" value="ACTIVATOR OF C KINASE PROTEIN 1-RELATED"/>
    <property type="match status" value="1"/>
</dbReference>
<keyword evidence="2" id="KW-1185">Reference proteome</keyword>
<dbReference type="Pfam" id="PF08238">
    <property type="entry name" value="Sel1"/>
    <property type="match status" value="4"/>
</dbReference>
<protein>
    <submittedName>
        <fullName evidence="1">Sel1 repeat family protein</fullName>
    </submittedName>
</protein>
<dbReference type="AlphaFoldDB" id="A0A3N0UVG4"/>